<dbReference type="PATRIC" id="fig|2746.7.peg.4744"/>
<organism evidence="6 7">
    <name type="scientific">Halomonas elongata</name>
    <dbReference type="NCBI Taxonomy" id="2746"/>
    <lineage>
        <taxon>Bacteria</taxon>
        <taxon>Pseudomonadati</taxon>
        <taxon>Pseudomonadota</taxon>
        <taxon>Gammaproteobacteria</taxon>
        <taxon>Oceanospirillales</taxon>
        <taxon>Halomonadaceae</taxon>
        <taxon>Halomonas</taxon>
    </lineage>
</organism>
<evidence type="ECO:0000313" key="6">
    <source>
        <dbReference type="EMBL" id="OBX35529.1"/>
    </source>
</evidence>
<dbReference type="Proteomes" id="UP000092504">
    <property type="component" value="Unassembled WGS sequence"/>
</dbReference>
<keyword evidence="3 5" id="KW-1133">Transmembrane helix</keyword>
<feature type="transmembrane region" description="Helical" evidence="5">
    <location>
        <begin position="64"/>
        <end position="84"/>
    </location>
</feature>
<gene>
    <name evidence="6" type="primary">pucK_2</name>
    <name evidence="6" type="ORF">A8U91_04603</name>
</gene>
<name>A0A1B8NZW0_HALEL</name>
<dbReference type="InterPro" id="IPR006043">
    <property type="entry name" value="NCS2"/>
</dbReference>
<evidence type="ECO:0000256" key="3">
    <source>
        <dbReference type="ARBA" id="ARBA00022989"/>
    </source>
</evidence>
<evidence type="ECO:0000256" key="5">
    <source>
        <dbReference type="SAM" id="Phobius"/>
    </source>
</evidence>
<dbReference type="EMBL" id="MAJD01000002">
    <property type="protein sequence ID" value="OBX35529.1"/>
    <property type="molecule type" value="Genomic_DNA"/>
</dbReference>
<feature type="transmembrane region" description="Helical" evidence="5">
    <location>
        <begin position="31"/>
        <end position="52"/>
    </location>
</feature>
<keyword evidence="4 5" id="KW-0472">Membrane</keyword>
<accession>A0A1B8NZW0</accession>
<comment type="subcellular location">
    <subcellularLocation>
        <location evidence="1">Membrane</location>
        <topology evidence="1">Multi-pass membrane protein</topology>
    </subcellularLocation>
</comment>
<evidence type="ECO:0000256" key="1">
    <source>
        <dbReference type="ARBA" id="ARBA00004141"/>
    </source>
</evidence>
<evidence type="ECO:0000313" key="7">
    <source>
        <dbReference type="Proteomes" id="UP000092504"/>
    </source>
</evidence>
<dbReference type="AlphaFoldDB" id="A0A1B8NZW0"/>
<keyword evidence="2 5" id="KW-0812">Transmembrane</keyword>
<comment type="caution">
    <text evidence="6">The sequence shown here is derived from an EMBL/GenBank/DDBJ whole genome shotgun (WGS) entry which is preliminary data.</text>
</comment>
<dbReference type="Pfam" id="PF00860">
    <property type="entry name" value="Xan_ur_permease"/>
    <property type="match status" value="1"/>
</dbReference>
<sequence length="90" mass="9361">MLLIQISLLASGVSTLLQLYGIRRFGARLPTIFGVGFAYVPTLTAVGAQYGLEGILGAQIIGGGAMILVGSSFSASATSFPLSWPAPWSW</sequence>
<evidence type="ECO:0000256" key="2">
    <source>
        <dbReference type="ARBA" id="ARBA00022692"/>
    </source>
</evidence>
<proteinExistence type="predicted"/>
<dbReference type="GO" id="GO:0015205">
    <property type="term" value="F:nucleobase transmembrane transporter activity"/>
    <property type="evidence" value="ECO:0007669"/>
    <property type="project" value="UniProtKB-ARBA"/>
</dbReference>
<evidence type="ECO:0000256" key="4">
    <source>
        <dbReference type="ARBA" id="ARBA00023136"/>
    </source>
</evidence>
<reference evidence="6 7" key="1">
    <citation type="submission" date="2016-06" db="EMBL/GenBank/DDBJ databases">
        <title>Genome sequence of halotolerant plant growth promoting strain of Halomonas elongata HEK1 isolated from salterns of Rann of Kutch, Gujarat, India.</title>
        <authorList>
            <person name="Gaba S."/>
            <person name="Singh R.N."/>
            <person name="Abrol S."/>
            <person name="Kaushik R."/>
            <person name="Saxena A.K."/>
        </authorList>
    </citation>
    <scope>NUCLEOTIDE SEQUENCE [LARGE SCALE GENOMIC DNA]</scope>
    <source>
        <strain evidence="6 7">HEK1</strain>
    </source>
</reference>
<dbReference type="GO" id="GO:0016020">
    <property type="term" value="C:membrane"/>
    <property type="evidence" value="ECO:0007669"/>
    <property type="project" value="UniProtKB-SubCell"/>
</dbReference>
<protein>
    <submittedName>
        <fullName evidence="6">Uric acid permease PucK</fullName>
    </submittedName>
</protein>